<feature type="coiled-coil region" evidence="4">
    <location>
        <begin position="794"/>
        <end position="829"/>
    </location>
</feature>
<feature type="repeat" description="HEAT" evidence="3">
    <location>
        <begin position="2405"/>
        <end position="2443"/>
    </location>
</feature>
<dbReference type="Pfam" id="PF25801">
    <property type="entry name" value="HEAT_GCN1_C_2"/>
    <property type="match status" value="1"/>
</dbReference>
<dbReference type="InterPro" id="IPR034085">
    <property type="entry name" value="TOG"/>
</dbReference>
<dbReference type="InterPro" id="IPR057546">
    <property type="entry name" value="HEAT_GCN1"/>
</dbReference>
<dbReference type="InterPro" id="IPR056810">
    <property type="entry name" value="GNC1-like_N"/>
</dbReference>
<dbReference type="PANTHER" id="PTHR23346:SF7">
    <property type="entry name" value="STALLED RIBOSOME SENSOR GCN1"/>
    <property type="match status" value="1"/>
</dbReference>
<dbReference type="SUPFAM" id="SSF48371">
    <property type="entry name" value="ARM repeat"/>
    <property type="match status" value="5"/>
</dbReference>
<reference evidence="7" key="1">
    <citation type="submission" date="2025-08" db="UniProtKB">
        <authorList>
            <consortium name="RefSeq"/>
        </authorList>
    </citation>
    <scope>IDENTIFICATION</scope>
</reference>
<dbReference type="SMART" id="SM01349">
    <property type="entry name" value="TOG"/>
    <property type="match status" value="1"/>
</dbReference>
<sequence length="2646" mass="294875">MPQEESQEKPIITKEEVLRNLMKESLMKVTSASFKTRKTVFLEKLTNCIENEGFQDAHLKGIVKIIKLTIWRYRDKKSRYLVVSFVQKVLAKYGVNFGKLLLTEVQPQAVGLAKSNSSYAGASAAVFLLSWCNEVSKSINVNQEDFHLLVEVQILAYSAVCKHHSRRAQRISNTAKKILMQDKKPEIFLKYIEVILNNSKFETESMSFIGLIFQYLTSHKAISLVDDSIKKKLLGLFIRNCIQTKIAAPKHSLEQVKPMLKYLNHGDFQEIFPDIKKGLLRNPETILQAVGYFFFGLSIDLSQYIDELAQSIPVHFTSQNASLRDDAVFAIEKIVQQCSDHNAVCKLINQIFKILSGSEGKLSLPEQRTSVFSAIENIANISSTAANMEMLATFTFEKMYPFLLEEGHEGTLIKALGALKSWAKFFTVNLPTNFVDVVKKGVNAKLSTPTIRAHYFQMAKEAIKGNNVVQSLQLLDMLVQTVEKSVPHQVCSVYESLAASTLVACISALDNSKDSKLDSFWSFVLHHTKKPLLSEKFMSAANKEQLNQLMKFSTVLFTSHYEKVAGKNVKPWHNAFSTLLLRGDFETVKQTKNLITKVISYEDLNELPIDIFNEIHSFLIKSETERPTELSRIPDCYLFLASCYQGSGERFLIDCVFKVHHPSLVENSPDLFKKMAFLMHVDLSKFLSDHSNVIMDMFLNIEVVEKIHINTLRTLLSISSSLLIPLFMEMIKESLKNPVLKQVSLHEFGILNTPEGEVYDQTIFESAKGMKQANVKRESKVYSFKEQKIEMELREELKKNKGENKIELNAKQKEQLEILKSQEKEVRNRLKILSSSVLKQVTLLNICFASKAVELQCHYADLIHMLLGLSKYLMVATHVVPCYLRMSQCIFTDDLSHLGELIGNVIIRHIDPPCTLPSNWSLEKLSDQTARVLDLIHKFISERNLYLMMAHTRKKPFTVLAFTYLLPLLKVVLKDRGSVVNANEGLRMKALQIIMVHCKLRSSSVDDNLNSVQLLPRTELLQILSGVIIGCDGHNKDSKIQIYANNVFDEVCKSANGSAGCAKASLSEVELLLEYILSNCSILRHASLKGLLEMVDILPMYAEVLLDTLGRRVMIARYDSDKKNAELAELLWEKAKLTVSGGMTCDLVEDIIHPLADIRIASSMALATSLGEQPALAPMVISTLLMTYEEQNKIPAPVIDNLGRAVSVHFVDPWEARQGVALTLEKIVAFIPDEQVEVLFRFFVPTAFSDRNELVRKQMLDAALAYVNHCGQNHMTLLLSIFEEFLDSAPDSSAHDVIRQSVIILTGSLAKHLSKTDPKIKPIFLKLMAALTTPSQQVQEAVANCLPPLCLAIKDDAPDLIKNLLNQLFESESYGERRGAAFGLAGMAKGLGILSLKQHNIISTLNEYIQDKKVWRHREGALFAFETLCTMLGRLFEPYVVHLLPHLLLCFGDGNQYVREAADETAKAVMKNLSNHGVKLVLPSLLKALEEESWRTKTGSAELLGAMSFCAPKQLSSCLPSIVPRLTEILADSHLKVQKAGQQALRQIGGVIRNPEIQEISSIILDALSDPNKNTVACLQALLNTSFVHFIDAPSLALIMPTLEKALDQRPTETKKMAAQILGNMYALTDPKDLTPYLPAVVPGLKKSLLDPSPEVRGVSARALGAIVKGMGEECFNDLMPWLLETLTSEISSVDRSGAAQGLSEVLHALGQERLDKLMPDVIATTMKVELPPFVREGYLMLYIYLPATFGDDFIGYISSIVPAILKGLADESEYVRETSLKAGQRIINMYSESAIELLLPQLEAGLFDEHWRIRYSSVQLLGDLLFKLSGVTGKQSTIGDEDDNFGTAYSSQVILETLGQERRDRVYAGLYMGRSDVALHVRQSALHVWKVIVQNTAKTLRELLPTLFELLLGCLASPSYDKRQVAARTLGDLVRKLGERILPEIIPILEEGLNNEAGSKRQGVCIGLSEIMDSCSREMVGQFEESLISTVQKALLDPLPEVRSAASLTFENLHNTIGHKALEGVLPHVFEKLEDPDLSEFALDGLKQVMAVKSKMVLPFLIPKLTKPPVNTKALSILASVAGEALVKHLEKILPAMIEAVHLSTDNSEFKGTEALVLSVEEDSGIRIIINELTIAAKNQLPGIRKVAADLLCIFCRDCRGDFSMYVQQLFVVAIQLMNDVDSNVTESGWILLDTLVKHLEPSDQIQHLTSLKQALKFIKAEIRNNSLPGFCLPKKGVVPILPMFREGILNGPQEVKEQASLILGEIIKLTSEEALKPSVVHLTGPLIRILGDRFNYSVKVAILDTLGLLLEKVGAVLKPFFSQLQTTFMKALTDPTLAVRQKASWALGFLTVLHTRVDSLFTELKNSIQSSDDPAVRETVLKTLHYVIVNAGDKMGDSIKSSLLETLLELISSTEDGIRITAGASLGALCQVLSDSDVKSLLSSSLLDVNPTLDWIVCHGRAIALSYALFHAPSQLFKVTSEESIIDVVVRHSTNERIPICTFGVHSLGHLIIYSKEKPSVAPLAVLVSMKKSMLHVSSDVRIAALNTLRYISKNYPESVQFNTIKHFITEFPLLLRDRNPGVRSVAEITIAFLLQLHKNDLLFDQCVASLAECAKFLQDYKSNVFVKHNDALATDPNDYIFVT</sequence>
<evidence type="ECO:0000259" key="5">
    <source>
        <dbReference type="SMART" id="SM01349"/>
    </source>
</evidence>
<organism evidence="6 7">
    <name type="scientific">Hydra vulgaris</name>
    <name type="common">Hydra</name>
    <name type="synonym">Hydra attenuata</name>
    <dbReference type="NCBI Taxonomy" id="6087"/>
    <lineage>
        <taxon>Eukaryota</taxon>
        <taxon>Metazoa</taxon>
        <taxon>Cnidaria</taxon>
        <taxon>Hydrozoa</taxon>
        <taxon>Hydroidolina</taxon>
        <taxon>Anthoathecata</taxon>
        <taxon>Aplanulata</taxon>
        <taxon>Hydridae</taxon>
        <taxon>Hydra</taxon>
    </lineage>
</organism>
<protein>
    <submittedName>
        <fullName evidence="7">Stalled ribosome sensor GCN1 isoform X2</fullName>
    </submittedName>
</protein>
<dbReference type="InterPro" id="IPR021133">
    <property type="entry name" value="HEAT_type_2"/>
</dbReference>
<dbReference type="Proteomes" id="UP001652625">
    <property type="component" value="Chromosome 10"/>
</dbReference>
<name>A0ABM4CMU0_HYDVU</name>
<dbReference type="InterPro" id="IPR011989">
    <property type="entry name" value="ARM-like"/>
</dbReference>
<evidence type="ECO:0000256" key="4">
    <source>
        <dbReference type="SAM" id="Coils"/>
    </source>
</evidence>
<accession>A0ABM4CMU0</accession>
<evidence type="ECO:0000313" key="6">
    <source>
        <dbReference type="Proteomes" id="UP001652625"/>
    </source>
</evidence>
<dbReference type="PROSITE" id="PS50077">
    <property type="entry name" value="HEAT_REPEAT"/>
    <property type="match status" value="3"/>
</dbReference>
<dbReference type="Pfam" id="PF24987">
    <property type="entry name" value="HEAT_EF3_N"/>
    <property type="match status" value="1"/>
</dbReference>
<comment type="similarity">
    <text evidence="1">Belongs to the GCN1 family.</text>
</comment>
<dbReference type="RefSeq" id="XP_065663126.1">
    <property type="nucleotide sequence ID" value="XM_065807054.1"/>
</dbReference>
<feature type="repeat" description="HEAT" evidence="3">
    <location>
        <begin position="1641"/>
        <end position="1679"/>
    </location>
</feature>
<dbReference type="Pfam" id="PF23271">
    <property type="entry name" value="HEAT_GCN1"/>
    <property type="match status" value="1"/>
</dbReference>
<evidence type="ECO:0000313" key="7">
    <source>
        <dbReference type="RefSeq" id="XP_065663126.1"/>
    </source>
</evidence>
<dbReference type="GeneID" id="100204855"/>
<dbReference type="Gene3D" id="1.25.10.10">
    <property type="entry name" value="Leucine-rich Repeat Variant"/>
    <property type="match status" value="5"/>
</dbReference>
<evidence type="ECO:0000256" key="2">
    <source>
        <dbReference type="ARBA" id="ARBA00022737"/>
    </source>
</evidence>
<proteinExistence type="inferred from homology"/>
<keyword evidence="4" id="KW-0175">Coiled coil</keyword>
<keyword evidence="6" id="KW-1185">Reference proteome</keyword>
<dbReference type="PANTHER" id="PTHR23346">
    <property type="entry name" value="TRANSLATIONAL ACTIVATOR GCN1-RELATED"/>
    <property type="match status" value="1"/>
</dbReference>
<evidence type="ECO:0000256" key="3">
    <source>
        <dbReference type="PROSITE-ProRule" id="PRU00103"/>
    </source>
</evidence>
<dbReference type="Pfam" id="PF24984">
    <property type="entry name" value="HEAT_EF3_GNC1"/>
    <property type="match status" value="1"/>
</dbReference>
<dbReference type="InterPro" id="IPR016024">
    <property type="entry name" value="ARM-type_fold"/>
</dbReference>
<dbReference type="Pfam" id="PF13513">
    <property type="entry name" value="HEAT_EZ"/>
    <property type="match status" value="1"/>
</dbReference>
<feature type="repeat" description="HEAT" evidence="3">
    <location>
        <begin position="1761"/>
        <end position="1797"/>
    </location>
</feature>
<keyword evidence="2" id="KW-0677">Repeat</keyword>
<feature type="domain" description="TOG" evidence="5">
    <location>
        <begin position="1350"/>
        <end position="1581"/>
    </location>
</feature>
<dbReference type="Pfam" id="PF24993">
    <property type="entry name" value="GNC1_N"/>
    <property type="match status" value="1"/>
</dbReference>
<evidence type="ECO:0000256" key="1">
    <source>
        <dbReference type="ARBA" id="ARBA00007366"/>
    </source>
</evidence>
<gene>
    <name evidence="7" type="primary">LOC100204855</name>
</gene>